<evidence type="ECO:0000256" key="9">
    <source>
        <dbReference type="ARBA" id="ARBA00023242"/>
    </source>
</evidence>
<feature type="domain" description="Paired" evidence="14">
    <location>
        <begin position="172"/>
        <end position="298"/>
    </location>
</feature>
<dbReference type="FunFam" id="1.10.10.60:FF:000516">
    <property type="entry name" value="Transcription factor Toy"/>
    <property type="match status" value="1"/>
</dbReference>
<evidence type="ECO:0000256" key="8">
    <source>
        <dbReference type="ARBA" id="ARBA00023163"/>
    </source>
</evidence>
<evidence type="ECO:0000313" key="16">
    <source>
        <dbReference type="Proteomes" id="UP000078541"/>
    </source>
</evidence>
<feature type="compositionally biased region" description="Polar residues" evidence="12">
    <location>
        <begin position="355"/>
        <end position="364"/>
    </location>
</feature>
<dbReference type="PANTHER" id="PTHR45636">
    <property type="entry name" value="PAIRED BOX PROTEIN PAX-6-RELATED-RELATED"/>
    <property type="match status" value="1"/>
</dbReference>
<dbReference type="InterPro" id="IPR036388">
    <property type="entry name" value="WH-like_DNA-bd_sf"/>
</dbReference>
<feature type="region of interest" description="Disordered" evidence="12">
    <location>
        <begin position="347"/>
        <end position="409"/>
    </location>
</feature>
<dbReference type="CDD" id="cd00131">
    <property type="entry name" value="PAX"/>
    <property type="match status" value="1"/>
</dbReference>
<dbReference type="InterPro" id="IPR043565">
    <property type="entry name" value="PAX_fam"/>
</dbReference>
<dbReference type="InterPro" id="IPR001356">
    <property type="entry name" value="HD"/>
</dbReference>
<evidence type="ECO:0000313" key="15">
    <source>
        <dbReference type="EMBL" id="KYN39806.1"/>
    </source>
</evidence>
<keyword evidence="9 10" id="KW-0539">Nucleus</keyword>
<dbReference type="GO" id="GO:0048731">
    <property type="term" value="P:system development"/>
    <property type="evidence" value="ECO:0007669"/>
    <property type="project" value="UniProtKB-ARBA"/>
</dbReference>
<dbReference type="STRING" id="34720.A0A151JY78"/>
<evidence type="ECO:0000256" key="4">
    <source>
        <dbReference type="ARBA" id="ARBA00022724"/>
    </source>
</evidence>
<feature type="non-terminal residue" evidence="15">
    <location>
        <position position="1"/>
    </location>
</feature>
<keyword evidence="8" id="KW-0804">Transcription</keyword>
<evidence type="ECO:0000256" key="11">
    <source>
        <dbReference type="RuleBase" id="RU000682"/>
    </source>
</evidence>
<dbReference type="Proteomes" id="UP000078541">
    <property type="component" value="Unassembled WGS sequence"/>
</dbReference>
<feature type="compositionally biased region" description="Basic and acidic residues" evidence="12">
    <location>
        <begin position="369"/>
        <end position="380"/>
    </location>
</feature>
<keyword evidence="6 10" id="KW-0238">DNA-binding</keyword>
<dbReference type="GO" id="GO:0030154">
    <property type="term" value="P:cell differentiation"/>
    <property type="evidence" value="ECO:0007669"/>
    <property type="project" value="UniProtKB-ARBA"/>
</dbReference>
<dbReference type="CDD" id="cd00086">
    <property type="entry name" value="homeodomain"/>
    <property type="match status" value="1"/>
</dbReference>
<feature type="compositionally biased region" description="Polar residues" evidence="12">
    <location>
        <begin position="649"/>
        <end position="674"/>
    </location>
</feature>
<dbReference type="SMART" id="SM00389">
    <property type="entry name" value="HOX"/>
    <property type="match status" value="1"/>
</dbReference>
<dbReference type="InterPro" id="IPR009057">
    <property type="entry name" value="Homeodomain-like_sf"/>
</dbReference>
<dbReference type="GO" id="GO:0090596">
    <property type="term" value="P:sensory organ morphogenesis"/>
    <property type="evidence" value="ECO:0007669"/>
    <property type="project" value="UniProtKB-ARBA"/>
</dbReference>
<dbReference type="Pfam" id="PF00292">
    <property type="entry name" value="PAX"/>
    <property type="match status" value="1"/>
</dbReference>
<keyword evidence="7 10" id="KW-0371">Homeobox</keyword>
<comment type="subcellular location">
    <subcellularLocation>
        <location evidence="1 10 11">Nucleus</location>
    </subcellularLocation>
</comment>
<evidence type="ECO:0000256" key="1">
    <source>
        <dbReference type="ARBA" id="ARBA00004123"/>
    </source>
</evidence>
<protein>
    <submittedName>
        <fullName evidence="15">Paired box protein Pax-6</fullName>
    </submittedName>
</protein>
<dbReference type="PRINTS" id="PR00027">
    <property type="entry name" value="PAIREDBOX"/>
</dbReference>
<evidence type="ECO:0000256" key="7">
    <source>
        <dbReference type="ARBA" id="ARBA00023155"/>
    </source>
</evidence>
<evidence type="ECO:0000256" key="5">
    <source>
        <dbReference type="ARBA" id="ARBA00023015"/>
    </source>
</evidence>
<dbReference type="Gene3D" id="1.10.10.10">
    <property type="entry name" value="Winged helix-like DNA-binding domain superfamily/Winged helix DNA-binding domain"/>
    <property type="match status" value="2"/>
</dbReference>
<feature type="DNA-binding region" description="Homeobox" evidence="10">
    <location>
        <begin position="417"/>
        <end position="476"/>
    </location>
</feature>
<accession>A0A151JY78</accession>
<keyword evidence="4" id="KW-0563">Paired box</keyword>
<dbReference type="SUPFAM" id="SSF46689">
    <property type="entry name" value="Homeodomain-like"/>
    <property type="match status" value="2"/>
</dbReference>
<feature type="region of interest" description="Disordered" evidence="12">
    <location>
        <begin position="575"/>
        <end position="674"/>
    </location>
</feature>
<sequence length="674" mass="72193">PEYPPSAAAVRSREAAAAALHAARTLLGAGVANPCSPTPEPPFWKMPHKERERERERGRALPLTSVLHKNPRSYLESNGRFTRALYFVLVATRDLLMVMGSARWLRALDRISRVPEHGGCGDYLPPLFQGGDVYVLRAFWFTEEDLMHGGGAGIGGGSMVGQNSIFGCSAAGHSGVNQLGGVYVNGRPLPDSTRQKIVELAHSGARPCDISRILQVSNGCVSKILGRYYETGSIKPRAIGGSKPRVATTPVVNKIADYKRECPSIFAWEIRDRLLQEGVCNNDNIPSVSSINRVLRNLASQKEQQAAAVQAHQGAESVYDKLRMFNGQAAGWPPAWYSATPPHHPLATGIPTAATPGSGQTLLPGSQLHGRDDSLLKRSDTGSLLSHQQETTSDGNSEHNSSGDEDSQVRLRLKRKLQRNRTSFSNEQIDSLEKEFERTHYPDVFARERLAEKIGLPEARIQVWFSNRRAKWRREEKLRNQRRAAVDQVVAGGSGGGSGTAPPAATPATPRLPLNAGFNAMYSSIPQPIATMPDTYSSMSSSLGGSMGGSCLQQRADGYPAYVFHEPLHSLTQSYSHAHSAAAAAHSQPHRGIPTSHGGTPATPGGQPAGPGGAPYQPTTSTATGQESPPPPSATPGAVPRPLLASLGIPTQSTQHQAPSTPATTPVHNSDTSE</sequence>
<dbReference type="Pfam" id="PF00046">
    <property type="entry name" value="Homeodomain"/>
    <property type="match status" value="1"/>
</dbReference>
<dbReference type="FunFam" id="1.10.10.10:FF:000003">
    <property type="entry name" value="Paired box protein Pax-6"/>
    <property type="match status" value="1"/>
</dbReference>
<evidence type="ECO:0000256" key="10">
    <source>
        <dbReference type="PROSITE-ProRule" id="PRU00108"/>
    </source>
</evidence>
<dbReference type="GO" id="GO:0009791">
    <property type="term" value="P:post-embryonic development"/>
    <property type="evidence" value="ECO:0007669"/>
    <property type="project" value="UniProtKB-ARBA"/>
</dbReference>
<evidence type="ECO:0000256" key="2">
    <source>
        <dbReference type="ARBA" id="ARBA00005733"/>
    </source>
</evidence>
<dbReference type="GO" id="GO:0045944">
    <property type="term" value="P:positive regulation of transcription by RNA polymerase II"/>
    <property type="evidence" value="ECO:0007669"/>
    <property type="project" value="UniProtKB-ARBA"/>
</dbReference>
<feature type="compositionally biased region" description="Polar residues" evidence="12">
    <location>
        <begin position="381"/>
        <end position="400"/>
    </location>
</feature>
<dbReference type="GO" id="GO:0005634">
    <property type="term" value="C:nucleus"/>
    <property type="evidence" value="ECO:0007669"/>
    <property type="project" value="UniProtKB-SubCell"/>
</dbReference>
<dbReference type="FunFam" id="1.10.10.10:FF:000069">
    <property type="entry name" value="Paired box protein Pax-6"/>
    <property type="match status" value="1"/>
</dbReference>
<keyword evidence="5" id="KW-0805">Transcription regulation</keyword>
<evidence type="ECO:0000256" key="6">
    <source>
        <dbReference type="ARBA" id="ARBA00023125"/>
    </source>
</evidence>
<evidence type="ECO:0000256" key="12">
    <source>
        <dbReference type="SAM" id="MobiDB-lite"/>
    </source>
</evidence>
<dbReference type="GO" id="GO:0051240">
    <property type="term" value="P:positive regulation of multicellular organismal process"/>
    <property type="evidence" value="ECO:0007669"/>
    <property type="project" value="UniProtKB-ARBA"/>
</dbReference>
<keyword evidence="3" id="KW-0217">Developmental protein</keyword>
<dbReference type="PROSITE" id="PS00027">
    <property type="entry name" value="HOMEOBOX_1"/>
    <property type="match status" value="1"/>
</dbReference>
<dbReference type="PANTHER" id="PTHR45636:SF41">
    <property type="entry name" value="PAIRED BOX PROTEIN PAX-6-RELATED"/>
    <property type="match status" value="1"/>
</dbReference>
<dbReference type="GO" id="GO:0000981">
    <property type="term" value="F:DNA-binding transcription factor activity, RNA polymerase II-specific"/>
    <property type="evidence" value="ECO:0007669"/>
    <property type="project" value="InterPro"/>
</dbReference>
<dbReference type="InterPro" id="IPR043182">
    <property type="entry name" value="PAIRED_DNA-bd_dom"/>
</dbReference>
<evidence type="ECO:0000259" key="13">
    <source>
        <dbReference type="PROSITE" id="PS50071"/>
    </source>
</evidence>
<dbReference type="PROSITE" id="PS00034">
    <property type="entry name" value="PAIRED_1"/>
    <property type="match status" value="1"/>
</dbReference>
<dbReference type="PROSITE" id="PS51057">
    <property type="entry name" value="PAIRED_2"/>
    <property type="match status" value="1"/>
</dbReference>
<evidence type="ECO:0000256" key="3">
    <source>
        <dbReference type="ARBA" id="ARBA00022473"/>
    </source>
</evidence>
<organism evidence="15 16">
    <name type="scientific">Trachymyrmex septentrionalis</name>
    <dbReference type="NCBI Taxonomy" id="34720"/>
    <lineage>
        <taxon>Eukaryota</taxon>
        <taxon>Metazoa</taxon>
        <taxon>Ecdysozoa</taxon>
        <taxon>Arthropoda</taxon>
        <taxon>Hexapoda</taxon>
        <taxon>Insecta</taxon>
        <taxon>Pterygota</taxon>
        <taxon>Neoptera</taxon>
        <taxon>Endopterygota</taxon>
        <taxon>Hymenoptera</taxon>
        <taxon>Apocrita</taxon>
        <taxon>Aculeata</taxon>
        <taxon>Formicoidea</taxon>
        <taxon>Formicidae</taxon>
        <taxon>Myrmicinae</taxon>
        <taxon>Trachymyrmex</taxon>
    </lineage>
</organism>
<feature type="compositionally biased region" description="Low complexity" evidence="12">
    <location>
        <begin position="576"/>
        <end position="587"/>
    </location>
</feature>
<feature type="domain" description="Homeobox" evidence="13">
    <location>
        <begin position="415"/>
        <end position="475"/>
    </location>
</feature>
<name>A0A151JY78_9HYME</name>
<evidence type="ECO:0000259" key="14">
    <source>
        <dbReference type="PROSITE" id="PS51057"/>
    </source>
</evidence>
<keyword evidence="16" id="KW-1185">Reference proteome</keyword>
<dbReference type="InterPro" id="IPR017970">
    <property type="entry name" value="Homeobox_CS"/>
</dbReference>
<dbReference type="Gene3D" id="1.10.10.60">
    <property type="entry name" value="Homeodomain-like"/>
    <property type="match status" value="1"/>
</dbReference>
<comment type="similarity">
    <text evidence="2">Belongs to the paired homeobox family.</text>
</comment>
<reference evidence="15 16" key="1">
    <citation type="submission" date="2016-03" db="EMBL/GenBank/DDBJ databases">
        <title>Trachymyrmex septentrionalis WGS genome.</title>
        <authorList>
            <person name="Nygaard S."/>
            <person name="Hu H."/>
            <person name="Boomsma J."/>
            <person name="Zhang G."/>
        </authorList>
    </citation>
    <scope>NUCLEOTIDE SEQUENCE [LARGE SCALE GENOMIC DNA]</scope>
    <source>
        <strain evidence="15">Tsep2-gDNA-1</strain>
        <tissue evidence="15">Whole body</tissue>
    </source>
</reference>
<proteinExistence type="inferred from homology"/>
<dbReference type="EMBL" id="KQ981567">
    <property type="protein sequence ID" value="KYN39806.1"/>
    <property type="molecule type" value="Genomic_DNA"/>
</dbReference>
<dbReference type="AlphaFoldDB" id="A0A151JY78"/>
<dbReference type="InterPro" id="IPR001523">
    <property type="entry name" value="Paired_dom"/>
</dbReference>
<gene>
    <name evidence="15" type="ORF">ALC56_05793</name>
</gene>
<dbReference type="SMART" id="SM00351">
    <property type="entry name" value="PAX"/>
    <property type="match status" value="1"/>
</dbReference>
<dbReference type="GO" id="GO:0000978">
    <property type="term" value="F:RNA polymerase II cis-regulatory region sequence-specific DNA binding"/>
    <property type="evidence" value="ECO:0007669"/>
    <property type="project" value="TreeGrafter"/>
</dbReference>
<dbReference type="PROSITE" id="PS50071">
    <property type="entry name" value="HOMEOBOX_2"/>
    <property type="match status" value="1"/>
</dbReference>